<evidence type="ECO:0000256" key="4">
    <source>
        <dbReference type="ARBA" id="ARBA00022490"/>
    </source>
</evidence>
<dbReference type="InterPro" id="IPR036047">
    <property type="entry name" value="F-box-like_dom_sf"/>
</dbReference>
<keyword evidence="4" id="KW-0963">Cytoplasm</keyword>
<feature type="domain" description="Cyclin-like" evidence="10">
    <location>
        <begin position="891"/>
        <end position="980"/>
    </location>
</feature>
<comment type="similarity">
    <text evidence="7">Belongs to the cyclin family.</text>
</comment>
<evidence type="ECO:0000256" key="1">
    <source>
        <dbReference type="ARBA" id="ARBA00004114"/>
    </source>
</evidence>
<evidence type="ECO:0000256" key="2">
    <source>
        <dbReference type="ARBA" id="ARBA00004556"/>
    </source>
</evidence>
<dbReference type="GO" id="GO:0006913">
    <property type="term" value="P:nucleocytoplasmic transport"/>
    <property type="evidence" value="ECO:0007669"/>
    <property type="project" value="TreeGrafter"/>
</dbReference>
<gene>
    <name evidence="11" type="ORF">AB1Y20_016094</name>
</gene>
<dbReference type="InterPro" id="IPR013763">
    <property type="entry name" value="Cyclin-like_dom"/>
</dbReference>
<dbReference type="GO" id="GO:0005814">
    <property type="term" value="C:centriole"/>
    <property type="evidence" value="ECO:0007669"/>
    <property type="project" value="UniProtKB-SubCell"/>
</dbReference>
<dbReference type="Proteomes" id="UP001515480">
    <property type="component" value="Unassembled WGS sequence"/>
</dbReference>
<evidence type="ECO:0000256" key="7">
    <source>
        <dbReference type="RuleBase" id="RU000383"/>
    </source>
</evidence>
<dbReference type="PANTHER" id="PTHR24113:SF15">
    <property type="entry name" value="NACHT DOMAIN-CONTAINING PROTEIN"/>
    <property type="match status" value="1"/>
</dbReference>
<dbReference type="SMART" id="SM00368">
    <property type="entry name" value="LRR_RI"/>
    <property type="match status" value="9"/>
</dbReference>
<dbReference type="SUPFAM" id="SSF47954">
    <property type="entry name" value="Cyclin-like"/>
    <property type="match status" value="2"/>
</dbReference>
<dbReference type="InterPro" id="IPR001611">
    <property type="entry name" value="Leu-rich_rpt"/>
</dbReference>
<dbReference type="Gene3D" id="1.10.472.10">
    <property type="entry name" value="Cyclin-like"/>
    <property type="match status" value="2"/>
</dbReference>
<dbReference type="Gene3D" id="3.80.10.10">
    <property type="entry name" value="Ribonuclease Inhibitor"/>
    <property type="match status" value="2"/>
</dbReference>
<protein>
    <recommendedName>
        <fullName evidence="3">Cyclin-F</fullName>
    </recommendedName>
</protein>
<dbReference type="GO" id="GO:0031267">
    <property type="term" value="F:small GTPase binding"/>
    <property type="evidence" value="ECO:0007669"/>
    <property type="project" value="TreeGrafter"/>
</dbReference>
<evidence type="ECO:0000256" key="6">
    <source>
        <dbReference type="ARBA" id="ARBA00023212"/>
    </source>
</evidence>
<dbReference type="InterPro" id="IPR027038">
    <property type="entry name" value="RanGap"/>
</dbReference>
<evidence type="ECO:0000259" key="9">
    <source>
        <dbReference type="SMART" id="SM00256"/>
    </source>
</evidence>
<evidence type="ECO:0000256" key="3">
    <source>
        <dbReference type="ARBA" id="ARBA00019493"/>
    </source>
</evidence>
<dbReference type="SMART" id="SM00385">
    <property type="entry name" value="CYCLIN"/>
    <property type="match status" value="2"/>
</dbReference>
<dbReference type="InterPro" id="IPR006671">
    <property type="entry name" value="Cyclin_N"/>
</dbReference>
<dbReference type="SMART" id="SM00256">
    <property type="entry name" value="FBOX"/>
    <property type="match status" value="1"/>
</dbReference>
<dbReference type="Gene3D" id="1.20.1280.50">
    <property type="match status" value="1"/>
</dbReference>
<dbReference type="EMBL" id="JBGBPQ010000003">
    <property type="protein sequence ID" value="KAL1527428.1"/>
    <property type="molecule type" value="Genomic_DNA"/>
</dbReference>
<evidence type="ECO:0000313" key="11">
    <source>
        <dbReference type="EMBL" id="KAL1527428.1"/>
    </source>
</evidence>
<dbReference type="GO" id="GO:0005634">
    <property type="term" value="C:nucleus"/>
    <property type="evidence" value="ECO:0007669"/>
    <property type="project" value="TreeGrafter"/>
</dbReference>
<keyword evidence="5 7" id="KW-0195">Cyclin</keyword>
<dbReference type="Pfam" id="PF02984">
    <property type="entry name" value="Cyclin_C"/>
    <property type="match status" value="1"/>
</dbReference>
<evidence type="ECO:0000256" key="8">
    <source>
        <dbReference type="SAM" id="MobiDB-lite"/>
    </source>
</evidence>
<dbReference type="InterPro" id="IPR004367">
    <property type="entry name" value="Cyclin_C-dom"/>
</dbReference>
<dbReference type="CDD" id="cd00043">
    <property type="entry name" value="CYCLIN_SF"/>
    <property type="match status" value="1"/>
</dbReference>
<dbReference type="PANTHER" id="PTHR24113">
    <property type="entry name" value="RAN GTPASE-ACTIVATING PROTEIN 1"/>
    <property type="match status" value="1"/>
</dbReference>
<dbReference type="AlphaFoldDB" id="A0AB34K2E0"/>
<comment type="caution">
    <text evidence="11">The sequence shown here is derived from an EMBL/GenBank/DDBJ whole genome shotgun (WGS) entry which is preliminary data.</text>
</comment>
<dbReference type="Pfam" id="PF00134">
    <property type="entry name" value="Cyclin_N"/>
    <property type="match status" value="1"/>
</dbReference>
<dbReference type="GO" id="GO:0048471">
    <property type="term" value="C:perinuclear region of cytoplasm"/>
    <property type="evidence" value="ECO:0007669"/>
    <property type="project" value="UniProtKB-SubCell"/>
</dbReference>
<dbReference type="InterPro" id="IPR036915">
    <property type="entry name" value="Cyclin-like_sf"/>
</dbReference>
<evidence type="ECO:0000259" key="10">
    <source>
        <dbReference type="SMART" id="SM00385"/>
    </source>
</evidence>
<feature type="domain" description="F-box" evidence="9">
    <location>
        <begin position="13"/>
        <end position="53"/>
    </location>
</feature>
<dbReference type="GO" id="GO:0005096">
    <property type="term" value="F:GTPase activator activity"/>
    <property type="evidence" value="ECO:0007669"/>
    <property type="project" value="InterPro"/>
</dbReference>
<dbReference type="SUPFAM" id="SSF52047">
    <property type="entry name" value="RNI-like"/>
    <property type="match status" value="1"/>
</dbReference>
<reference evidence="11 12" key="1">
    <citation type="journal article" date="2024" name="Science">
        <title>Giant polyketide synthase enzymes in the biosynthesis of giant marine polyether toxins.</title>
        <authorList>
            <person name="Fallon T.R."/>
            <person name="Shende V.V."/>
            <person name="Wierzbicki I.H."/>
            <person name="Pendleton A.L."/>
            <person name="Watervoot N.F."/>
            <person name="Auber R.P."/>
            <person name="Gonzalez D.J."/>
            <person name="Wisecaver J.H."/>
            <person name="Moore B.S."/>
        </authorList>
    </citation>
    <scope>NUCLEOTIDE SEQUENCE [LARGE SCALE GENOMIC DNA]</scope>
    <source>
        <strain evidence="11 12">12B1</strain>
    </source>
</reference>
<dbReference type="GO" id="GO:0005829">
    <property type="term" value="C:cytosol"/>
    <property type="evidence" value="ECO:0007669"/>
    <property type="project" value="TreeGrafter"/>
</dbReference>
<proteinExistence type="inferred from homology"/>
<keyword evidence="12" id="KW-1185">Reference proteome</keyword>
<evidence type="ECO:0000313" key="12">
    <source>
        <dbReference type="Proteomes" id="UP001515480"/>
    </source>
</evidence>
<comment type="subcellular location">
    <subcellularLocation>
        <location evidence="1">Cytoplasm</location>
        <location evidence="1">Cytoskeleton</location>
        <location evidence="1">Microtubule organizing center</location>
        <location evidence="1">Centrosome</location>
        <location evidence="1">Centriole</location>
    </subcellularLocation>
    <subcellularLocation>
        <location evidence="2">Cytoplasm</location>
        <location evidence="2">Perinuclear region</location>
    </subcellularLocation>
</comment>
<feature type="region of interest" description="Disordered" evidence="8">
    <location>
        <begin position="681"/>
        <end position="734"/>
    </location>
</feature>
<sequence length="1004" mass="108703">MARGEDLSLDRFLPSDLSLCVLRRLDAISLVAASLASPIWAAVIQAEGLWRKGCLWRWPLLFAQQNADASGVSTEHADPPFDVPDWAWPSVLPHSLLSSSLLRQSWLLCVLPLPKDCEAAWRRFYVENDLFERLNFVPQHYTVPALPPAEGPEISAPLARGIEWCSPLLHTAALEQWSAWKAASLLHHLRHLTLVFAPGRRVAGIAPSHSSLVLACLHLLPSLGALRSLWLSEMELADPEPLAQLLGLLRSSTALEELDLSGTPLAPKGAQALSAQLLLPDGVGLPAGMPRLTSLCLAATKLRDAGVGVLCAALAEYPTLRHLDLSHNGVGPSGAWRVSELLGARAQSPSDGAEPMEVSSPHRTAATGRGLWQLNMSHNPLGEEGVSALAQGLATSELRELCLRYVNVDPPLGDVQLEPFPLAPLLAGNQLRALDMNYNFIAACGHSVDLLRDVLASNANAHLHTLSLRRCCIGGWRRARAIARGLARNTTLTDVDLGYNGMGAATQNSGSVKLQPSGQVATCGQLSLAVDALCEALQENRHLRRLRLAHNQLCDHAAFAILRAAVANATLTELDLRSNRISIEGLHVLCAVMRAHRLQWLPTAPSTPTASNLSSWLHLLCAPEGTDGGAAGQAPMLVDLRKNATIEQLVEASSQVDLSQAATPAEPPVALPLCADAFKRDGGSDPSHAALSRPMELVDPPHSSSEADAPAAATHGDAPHSLPSPHRLDPRGLQSPCPPVCRRMVYPFPALRGRRRLSSALCPHYMGRQGVVTPMMRRILVDWLVELYDELQLPAEILLNGVYHVDRFLSNQAVLKEALQLVGAVALMLSSNNLCKLPLQDGDRTPGERSLSSAHDIVYWTDNTYTVGEVLEMEARLLHGFEIDTFDSPLHYIAMFGTMRPLADTPVSIAVELLIMCAREYSVLRLHPSLVAACCLYLAMRNSTVADGGIEEWDDGLAACCGFSEQSLVHTIEVELAFLRHVNYSCRSIASGARTIRTRLNTWV</sequence>
<accession>A0AB34K2E0</accession>
<organism evidence="11 12">
    <name type="scientific">Prymnesium parvum</name>
    <name type="common">Toxic golden alga</name>
    <dbReference type="NCBI Taxonomy" id="97485"/>
    <lineage>
        <taxon>Eukaryota</taxon>
        <taxon>Haptista</taxon>
        <taxon>Haptophyta</taxon>
        <taxon>Prymnesiophyceae</taxon>
        <taxon>Prymnesiales</taxon>
        <taxon>Prymnesiaceae</taxon>
        <taxon>Prymnesium</taxon>
    </lineage>
</organism>
<feature type="compositionally biased region" description="Low complexity" evidence="8">
    <location>
        <begin position="707"/>
        <end position="720"/>
    </location>
</feature>
<dbReference type="SUPFAM" id="SSF81383">
    <property type="entry name" value="F-box domain"/>
    <property type="match status" value="1"/>
</dbReference>
<dbReference type="InterPro" id="IPR032675">
    <property type="entry name" value="LRR_dom_sf"/>
</dbReference>
<dbReference type="InterPro" id="IPR001810">
    <property type="entry name" value="F-box_dom"/>
</dbReference>
<dbReference type="Pfam" id="PF00646">
    <property type="entry name" value="F-box"/>
    <property type="match status" value="1"/>
</dbReference>
<dbReference type="PROSITE" id="PS51450">
    <property type="entry name" value="LRR"/>
    <property type="match status" value="1"/>
</dbReference>
<feature type="domain" description="Cyclin-like" evidence="10">
    <location>
        <begin position="782"/>
        <end position="879"/>
    </location>
</feature>
<name>A0AB34K2E0_PRYPA</name>
<evidence type="ECO:0000256" key="5">
    <source>
        <dbReference type="ARBA" id="ARBA00023127"/>
    </source>
</evidence>
<dbReference type="Pfam" id="PF13516">
    <property type="entry name" value="LRR_6"/>
    <property type="match status" value="7"/>
</dbReference>
<keyword evidence="6" id="KW-0206">Cytoskeleton</keyword>